<name>A0A328BK59_9BACT</name>
<feature type="domain" description="Cupin type-2" evidence="2">
    <location>
        <begin position="43"/>
        <end position="109"/>
    </location>
</feature>
<evidence type="ECO:0000313" key="3">
    <source>
        <dbReference type="EMBL" id="RAK67019.1"/>
    </source>
</evidence>
<dbReference type="SUPFAM" id="SSF51182">
    <property type="entry name" value="RmlC-like cupins"/>
    <property type="match status" value="1"/>
</dbReference>
<gene>
    <name evidence="3" type="ORF">DLM85_12525</name>
</gene>
<dbReference type="Proteomes" id="UP000248553">
    <property type="component" value="Unassembled WGS sequence"/>
</dbReference>
<reference evidence="4" key="1">
    <citation type="submission" date="2018-05" db="EMBL/GenBank/DDBJ databases">
        <authorList>
            <person name="Nie L."/>
        </authorList>
    </citation>
    <scope>NUCLEOTIDE SEQUENCE [LARGE SCALE GENOMIC DNA]</scope>
    <source>
        <strain evidence="4">NL</strain>
    </source>
</reference>
<dbReference type="InterPro" id="IPR051610">
    <property type="entry name" value="GPI/OXD"/>
</dbReference>
<evidence type="ECO:0000313" key="4">
    <source>
        <dbReference type="Proteomes" id="UP000248553"/>
    </source>
</evidence>
<dbReference type="InterPro" id="IPR014710">
    <property type="entry name" value="RmlC-like_jellyroll"/>
</dbReference>
<keyword evidence="4" id="KW-1185">Reference proteome</keyword>
<proteinExistence type="predicted"/>
<organism evidence="3 4">
    <name type="scientific">Hymenobacter edaphi</name>
    <dbReference type="NCBI Taxonomy" id="2211146"/>
    <lineage>
        <taxon>Bacteria</taxon>
        <taxon>Pseudomonadati</taxon>
        <taxon>Bacteroidota</taxon>
        <taxon>Cytophagia</taxon>
        <taxon>Cytophagales</taxon>
        <taxon>Hymenobacteraceae</taxon>
        <taxon>Hymenobacter</taxon>
    </lineage>
</organism>
<dbReference type="PANTHER" id="PTHR35848">
    <property type="entry name" value="OXALATE-BINDING PROTEIN"/>
    <property type="match status" value="1"/>
</dbReference>
<dbReference type="GO" id="GO:0046872">
    <property type="term" value="F:metal ion binding"/>
    <property type="evidence" value="ECO:0007669"/>
    <property type="project" value="UniProtKB-KW"/>
</dbReference>
<protein>
    <submittedName>
        <fullName evidence="3">Cupin domain-containing protein</fullName>
    </submittedName>
</protein>
<comment type="caution">
    <text evidence="3">The sequence shown here is derived from an EMBL/GenBank/DDBJ whole genome shotgun (WGS) entry which is preliminary data.</text>
</comment>
<dbReference type="InterPro" id="IPR013096">
    <property type="entry name" value="Cupin_2"/>
</dbReference>
<evidence type="ECO:0000259" key="2">
    <source>
        <dbReference type="Pfam" id="PF07883"/>
    </source>
</evidence>
<dbReference type="PANTHER" id="PTHR35848:SF9">
    <property type="entry name" value="SLL1358 PROTEIN"/>
    <property type="match status" value="1"/>
</dbReference>
<accession>A0A328BK59</accession>
<dbReference type="InterPro" id="IPR011051">
    <property type="entry name" value="RmlC_Cupin_sf"/>
</dbReference>
<dbReference type="RefSeq" id="WP_111478440.1">
    <property type="nucleotide sequence ID" value="NZ_QHKM01000003.1"/>
</dbReference>
<dbReference type="Pfam" id="PF07883">
    <property type="entry name" value="Cupin_2"/>
    <property type="match status" value="1"/>
</dbReference>
<evidence type="ECO:0000256" key="1">
    <source>
        <dbReference type="ARBA" id="ARBA00022723"/>
    </source>
</evidence>
<dbReference type="AlphaFoldDB" id="A0A328BK59"/>
<dbReference type="Gene3D" id="2.60.120.10">
    <property type="entry name" value="Jelly Rolls"/>
    <property type="match status" value="1"/>
</dbReference>
<keyword evidence="1" id="KW-0479">Metal-binding</keyword>
<sequence>MNDLPADFPAQLRSLASAAHYLWGERCDGWHLVDTPALSVIQERMPPGTAEQYHYHERAQQFFYVLRGEATFDVAGQRLTVEAGSGLHLPPGTPHRILNLTASDLHFTVTSQPKAHGDRVLVTGNE</sequence>
<dbReference type="EMBL" id="QHKM01000003">
    <property type="protein sequence ID" value="RAK67019.1"/>
    <property type="molecule type" value="Genomic_DNA"/>
</dbReference>
<dbReference type="OrthoDB" id="9806121at2"/>